<dbReference type="GO" id="GO:0003735">
    <property type="term" value="F:structural constituent of ribosome"/>
    <property type="evidence" value="ECO:0007669"/>
    <property type="project" value="InterPro"/>
</dbReference>
<proteinExistence type="inferred from homology"/>
<evidence type="ECO:0000313" key="5">
    <source>
        <dbReference type="Proteomes" id="UP000230007"/>
    </source>
</evidence>
<dbReference type="Gene3D" id="4.10.410.60">
    <property type="match status" value="1"/>
</dbReference>
<reference evidence="4 5" key="1">
    <citation type="submission" date="2017-09" db="EMBL/GenBank/DDBJ databases">
        <title>Depth-based differentiation of microbial function through sediment-hosted aquifers and enrichment of novel symbionts in the deep terrestrial subsurface.</title>
        <authorList>
            <person name="Probst A.J."/>
            <person name="Ladd B."/>
            <person name="Jarett J.K."/>
            <person name="Geller-Mcgrath D.E."/>
            <person name="Sieber C.M."/>
            <person name="Emerson J.B."/>
            <person name="Anantharaman K."/>
            <person name="Thomas B.C."/>
            <person name="Malmstrom R."/>
            <person name="Stieglmeier M."/>
            <person name="Klingl A."/>
            <person name="Woyke T."/>
            <person name="Ryan C.M."/>
            <person name="Banfield J.F."/>
        </authorList>
    </citation>
    <scope>NUCLEOTIDE SEQUENCE [LARGE SCALE GENOMIC DNA]</scope>
    <source>
        <strain evidence="4">CG23_combo_of_CG06-09_8_20_14_all_42_19</strain>
    </source>
</reference>
<comment type="caution">
    <text evidence="4">The sequence shown here is derived from an EMBL/GenBank/DDBJ whole genome shotgun (WGS) entry which is preliminary data.</text>
</comment>
<dbReference type="InterPro" id="IPR021137">
    <property type="entry name" value="Ribosomal_bL35-like"/>
</dbReference>
<dbReference type="GO" id="GO:0005840">
    <property type="term" value="C:ribosome"/>
    <property type="evidence" value="ECO:0007669"/>
    <property type="project" value="UniProtKB-KW"/>
</dbReference>
<dbReference type="GO" id="GO:1990904">
    <property type="term" value="C:ribonucleoprotein complex"/>
    <property type="evidence" value="ECO:0007669"/>
    <property type="project" value="UniProtKB-KW"/>
</dbReference>
<comment type="similarity">
    <text evidence="1">Belongs to the bacterial ribosomal protein bL35 family.</text>
</comment>
<gene>
    <name evidence="4" type="ORF">COX15_01055</name>
</gene>
<evidence type="ECO:0000256" key="3">
    <source>
        <dbReference type="ARBA" id="ARBA00023274"/>
    </source>
</evidence>
<dbReference type="Proteomes" id="UP000230007">
    <property type="component" value="Unassembled WGS sequence"/>
</dbReference>
<protein>
    <submittedName>
        <fullName evidence="4">50S ribosomal protein L35</fullName>
    </submittedName>
</protein>
<dbReference type="Pfam" id="PF01632">
    <property type="entry name" value="Ribosomal_L35p"/>
    <property type="match status" value="1"/>
</dbReference>
<keyword evidence="3" id="KW-0687">Ribonucleoprotein</keyword>
<accession>A0A2H0ALI1</accession>
<organism evidence="4 5">
    <name type="scientific">Candidatus Colwellbacteria bacterium CG23_combo_of_CG06-09_8_20_14_all_42_19</name>
    <dbReference type="NCBI Taxonomy" id="1974541"/>
    <lineage>
        <taxon>Bacteria</taxon>
        <taxon>Candidatus Colwelliibacteriota</taxon>
    </lineage>
</organism>
<evidence type="ECO:0000256" key="2">
    <source>
        <dbReference type="ARBA" id="ARBA00022980"/>
    </source>
</evidence>
<sequence>MAKKSVVKRIRITKTGKLIRRRMAQDHFRAGKSGKEIRRKRDALRVSESDKRRIVQYLSR</sequence>
<evidence type="ECO:0000313" key="4">
    <source>
        <dbReference type="EMBL" id="PIP46286.1"/>
    </source>
</evidence>
<dbReference type="SUPFAM" id="SSF143034">
    <property type="entry name" value="L35p-like"/>
    <property type="match status" value="1"/>
</dbReference>
<name>A0A2H0ALI1_9BACT</name>
<dbReference type="EMBL" id="PCSK01000021">
    <property type="protein sequence ID" value="PIP46286.1"/>
    <property type="molecule type" value="Genomic_DNA"/>
</dbReference>
<dbReference type="InterPro" id="IPR037229">
    <property type="entry name" value="Ribosomal_bL35_sf"/>
</dbReference>
<dbReference type="GO" id="GO:0006412">
    <property type="term" value="P:translation"/>
    <property type="evidence" value="ECO:0007669"/>
    <property type="project" value="InterPro"/>
</dbReference>
<dbReference type="AlphaFoldDB" id="A0A2H0ALI1"/>
<evidence type="ECO:0000256" key="1">
    <source>
        <dbReference type="ARBA" id="ARBA00006598"/>
    </source>
</evidence>
<keyword evidence="2 4" id="KW-0689">Ribosomal protein</keyword>